<protein>
    <submittedName>
        <fullName evidence="2">ERF superfamily protein</fullName>
    </submittedName>
</protein>
<gene>
    <name evidence="2" type="ORF">Drs3_00010</name>
</gene>
<evidence type="ECO:0000313" key="3">
    <source>
        <dbReference type="Proteomes" id="UP000262397"/>
    </source>
</evidence>
<dbReference type="EMBL" id="MH674343">
    <property type="protein sequence ID" value="AXN53391.1"/>
    <property type="molecule type" value="Genomic_DNA"/>
</dbReference>
<organism evidence="2">
    <name type="scientific">Methanobacterium virus Drs3</name>
    <dbReference type="NCBI Taxonomy" id="1430441"/>
    <lineage>
        <taxon>Viruses</taxon>
        <taxon>Duplodnaviria</taxon>
        <taxon>Heunggongvirae</taxon>
        <taxon>Uroviricota</taxon>
        <taxon>Caudoviricetes</taxon>
        <taxon>Methanobavirales</taxon>
        <taxon>Anaerodiviridae</taxon>
        <taxon>Metforvirus</taxon>
        <taxon>Metforvirus limi</taxon>
        <taxon>Metforvirus Drs3</taxon>
    </lineage>
</organism>
<dbReference type="Proteomes" id="UP000262397">
    <property type="component" value="Segment"/>
</dbReference>
<dbReference type="Pfam" id="PF04404">
    <property type="entry name" value="ERF"/>
    <property type="match status" value="1"/>
</dbReference>
<keyword evidence="3" id="KW-1185">Reference proteome</keyword>
<proteinExistence type="predicted"/>
<sequence>MEIGQKKNVFAALLKVQEEIKNPENSANNPFAKSKYAPLNEILNMVRPLFNKNGLILIQNTGTTSEGAYVQTIIAHKDGEVLEFDKLCLNDARMSNPVQAMGSAITYGRRYQLTSILGIAGEEDTDGNIEHKENPLKGKTRPTQYKAKQGNINNNNNKEEKGTEFWRALAFENELYAKVIDEFSEDEELSPRLIRNKAADMVGEQKITAEDKKEIYLFIRDKQRE</sequence>
<name>A0A385AHQ6_9CAUD</name>
<dbReference type="InterPro" id="IPR007499">
    <property type="entry name" value="ERF_bacteria_virus"/>
</dbReference>
<evidence type="ECO:0000313" key="2">
    <source>
        <dbReference type="EMBL" id="AXN53391.1"/>
    </source>
</evidence>
<accession>A0A385AHQ6</accession>
<evidence type="ECO:0000256" key="1">
    <source>
        <dbReference type="SAM" id="MobiDB-lite"/>
    </source>
</evidence>
<feature type="region of interest" description="Disordered" evidence="1">
    <location>
        <begin position="125"/>
        <end position="158"/>
    </location>
</feature>
<reference evidence="2" key="1">
    <citation type="submission" date="2018-07" db="EMBL/GenBank/DDBJ databases">
        <authorList>
            <person name="Quirk P.G."/>
            <person name="Krulwich T.A."/>
        </authorList>
    </citation>
    <scope>NUCLEOTIDE SEQUENCE [LARGE SCALE GENOMIC DNA]</scope>
</reference>